<accession>A0A919JKB3</accession>
<reference evidence="2" key="1">
    <citation type="submission" date="2021-01" db="EMBL/GenBank/DDBJ databases">
        <title>Whole genome shotgun sequence of Actinoplanes nipponensis NBRC 14063.</title>
        <authorList>
            <person name="Komaki H."/>
            <person name="Tamura T."/>
        </authorList>
    </citation>
    <scope>NUCLEOTIDE SEQUENCE</scope>
    <source>
        <strain evidence="2">NBRC 14063</strain>
    </source>
</reference>
<evidence type="ECO:0000256" key="1">
    <source>
        <dbReference type="SAM" id="Phobius"/>
    </source>
</evidence>
<feature type="transmembrane region" description="Helical" evidence="1">
    <location>
        <begin position="98"/>
        <end position="116"/>
    </location>
</feature>
<organism evidence="2 3">
    <name type="scientific">Actinoplanes nipponensis</name>
    <dbReference type="NCBI Taxonomy" id="135950"/>
    <lineage>
        <taxon>Bacteria</taxon>
        <taxon>Bacillati</taxon>
        <taxon>Actinomycetota</taxon>
        <taxon>Actinomycetes</taxon>
        <taxon>Micromonosporales</taxon>
        <taxon>Micromonosporaceae</taxon>
        <taxon>Actinoplanes</taxon>
    </lineage>
</organism>
<feature type="transmembrane region" description="Helical" evidence="1">
    <location>
        <begin position="50"/>
        <end position="68"/>
    </location>
</feature>
<keyword evidence="1" id="KW-0472">Membrane</keyword>
<evidence type="ECO:0000313" key="3">
    <source>
        <dbReference type="Proteomes" id="UP000647172"/>
    </source>
</evidence>
<keyword evidence="1" id="KW-0812">Transmembrane</keyword>
<gene>
    <name evidence="2" type="ORF">Ani05nite_45360</name>
</gene>
<name>A0A919JKB3_9ACTN</name>
<feature type="transmembrane region" description="Helical" evidence="1">
    <location>
        <begin position="28"/>
        <end position="45"/>
    </location>
</feature>
<proteinExistence type="predicted"/>
<feature type="transmembrane region" description="Helical" evidence="1">
    <location>
        <begin position="122"/>
        <end position="141"/>
    </location>
</feature>
<evidence type="ECO:0000313" key="2">
    <source>
        <dbReference type="EMBL" id="GIE51002.1"/>
    </source>
</evidence>
<sequence>MKVAVGILLLAIGATLLTGGLMEPEDRITVIVLAVLALVAGYAALAERIVLFALAVWGVGWACLIGGITTGEWVAAAGGAIAVLAGGVAFATNNWVTWLSVASLANALALGALAWWSGATVTAAGAAAGAAASAIFGVATLRGTVRKAE</sequence>
<feature type="transmembrane region" description="Helical" evidence="1">
    <location>
        <begin position="74"/>
        <end position="91"/>
    </location>
</feature>
<protein>
    <submittedName>
        <fullName evidence="2">Uncharacterized protein</fullName>
    </submittedName>
</protein>
<keyword evidence="1" id="KW-1133">Transmembrane helix</keyword>
<dbReference type="AlphaFoldDB" id="A0A919JKB3"/>
<dbReference type="EMBL" id="BOMQ01000053">
    <property type="protein sequence ID" value="GIE51002.1"/>
    <property type="molecule type" value="Genomic_DNA"/>
</dbReference>
<dbReference type="RefSeq" id="WP_203771135.1">
    <property type="nucleotide sequence ID" value="NZ_BAAAYJ010000062.1"/>
</dbReference>
<dbReference type="Proteomes" id="UP000647172">
    <property type="component" value="Unassembled WGS sequence"/>
</dbReference>
<comment type="caution">
    <text evidence="2">The sequence shown here is derived from an EMBL/GenBank/DDBJ whole genome shotgun (WGS) entry which is preliminary data.</text>
</comment>
<keyword evidence="3" id="KW-1185">Reference proteome</keyword>